<dbReference type="AlphaFoldDB" id="A0A364KV50"/>
<dbReference type="InterPro" id="IPR036188">
    <property type="entry name" value="FAD/NAD-bd_sf"/>
</dbReference>
<keyword evidence="2" id="KW-0285">Flavoprotein</keyword>
<dbReference type="Pfam" id="PF07992">
    <property type="entry name" value="Pyr_redox_2"/>
    <property type="match status" value="1"/>
</dbReference>
<dbReference type="Gene3D" id="3.50.50.60">
    <property type="entry name" value="FAD/NAD(P)-binding domain"/>
    <property type="match status" value="2"/>
</dbReference>
<dbReference type="Gene3D" id="3.30.390.30">
    <property type="match status" value="1"/>
</dbReference>
<feature type="binding site" evidence="5">
    <location>
        <position position="282"/>
    </location>
    <ligand>
        <name>NAD(+)</name>
        <dbReference type="ChEBI" id="CHEBI:57540"/>
    </ligand>
</feature>
<reference evidence="9 10" key="1">
    <citation type="journal article" date="2017" name="Biotechnol. Biofuels">
        <title>Differential beta-glucosidase expression as a function of carbon source availability in Talaromyces amestolkiae: a genomic and proteomic approach.</title>
        <authorList>
            <person name="de Eugenio L.I."/>
            <person name="Mendez-Liter J.A."/>
            <person name="Nieto-Dominguez M."/>
            <person name="Alonso L."/>
            <person name="Gil-Munoz J."/>
            <person name="Barriuso J."/>
            <person name="Prieto A."/>
            <person name="Martinez M.J."/>
        </authorList>
    </citation>
    <scope>NUCLEOTIDE SEQUENCE [LARGE SCALE GENOMIC DNA]</scope>
    <source>
        <strain evidence="9 10">CIB</strain>
    </source>
</reference>
<feature type="binding site" evidence="5">
    <location>
        <position position="53"/>
    </location>
    <ligand>
        <name>FAD</name>
        <dbReference type="ChEBI" id="CHEBI:57692"/>
    </ligand>
</feature>
<evidence type="ECO:0000259" key="8">
    <source>
        <dbReference type="Pfam" id="PF07992"/>
    </source>
</evidence>
<dbReference type="PANTHER" id="PTHR43014">
    <property type="entry name" value="MERCURIC REDUCTASE"/>
    <property type="match status" value="1"/>
</dbReference>
<dbReference type="EMBL" id="MIKG01000005">
    <property type="protein sequence ID" value="RAO67430.1"/>
    <property type="molecule type" value="Genomic_DNA"/>
</dbReference>
<evidence type="ECO:0000256" key="3">
    <source>
        <dbReference type="ARBA" id="ARBA00022827"/>
    </source>
</evidence>
<protein>
    <recommendedName>
        <fullName evidence="11">Mercuric reductase</fullName>
    </recommendedName>
</protein>
<dbReference type="SUPFAM" id="SSF51905">
    <property type="entry name" value="FAD/NAD(P)-binding domain"/>
    <property type="match status" value="1"/>
</dbReference>
<evidence type="ECO:0008006" key="11">
    <source>
        <dbReference type="Google" id="ProtNLM"/>
    </source>
</evidence>
<feature type="domain" description="FAD/NAD(P)-binding" evidence="8">
    <location>
        <begin position="7"/>
        <end position="335"/>
    </location>
</feature>
<dbReference type="InterPro" id="IPR016156">
    <property type="entry name" value="FAD/NAD-linked_Rdtase_dimer_sf"/>
</dbReference>
<keyword evidence="10" id="KW-1185">Reference proteome</keyword>
<evidence type="ECO:0000313" key="10">
    <source>
        <dbReference type="Proteomes" id="UP000249363"/>
    </source>
</evidence>
<dbReference type="GO" id="GO:0050660">
    <property type="term" value="F:flavin adenine dinucleotide binding"/>
    <property type="evidence" value="ECO:0007669"/>
    <property type="project" value="TreeGrafter"/>
</dbReference>
<evidence type="ECO:0000256" key="5">
    <source>
        <dbReference type="PIRSR" id="PIRSR000350-3"/>
    </source>
</evidence>
<keyword evidence="3 5" id="KW-0274">FAD</keyword>
<dbReference type="InterPro" id="IPR001100">
    <property type="entry name" value="Pyr_nuc-diS_OxRdtase"/>
</dbReference>
<keyword evidence="5" id="KW-0547">Nucleotide-binding</keyword>
<dbReference type="STRING" id="1196081.A0A364KV50"/>
<feature type="domain" description="Pyridine nucleotide-disulphide oxidoreductase dimerisation" evidence="7">
    <location>
        <begin position="360"/>
        <end position="468"/>
    </location>
</feature>
<dbReference type="GeneID" id="63792658"/>
<feature type="binding site" evidence="5">
    <location>
        <begin position="192"/>
        <end position="199"/>
    </location>
    <ligand>
        <name>NAD(+)</name>
        <dbReference type="ChEBI" id="CHEBI:57540"/>
    </ligand>
</feature>
<dbReference type="RefSeq" id="XP_040731946.1">
    <property type="nucleotide sequence ID" value="XM_040875699.1"/>
</dbReference>
<name>A0A364KV50_TALAM</name>
<dbReference type="Proteomes" id="UP000249363">
    <property type="component" value="Unassembled WGS sequence"/>
</dbReference>
<dbReference type="OrthoDB" id="361797at2759"/>
<evidence type="ECO:0000313" key="9">
    <source>
        <dbReference type="EMBL" id="RAO67430.1"/>
    </source>
</evidence>
<feature type="binding site" evidence="5">
    <location>
        <position position="323"/>
    </location>
    <ligand>
        <name>FAD</name>
        <dbReference type="ChEBI" id="CHEBI:57692"/>
    </ligand>
</feature>
<dbReference type="InterPro" id="IPR023753">
    <property type="entry name" value="FAD/NAD-binding_dom"/>
</dbReference>
<dbReference type="PRINTS" id="PR00368">
    <property type="entry name" value="FADPNR"/>
</dbReference>
<evidence type="ECO:0000256" key="1">
    <source>
        <dbReference type="ARBA" id="ARBA00007532"/>
    </source>
</evidence>
<evidence type="ECO:0000256" key="2">
    <source>
        <dbReference type="ARBA" id="ARBA00022630"/>
    </source>
</evidence>
<feature type="disulfide bond" description="Redox-active" evidence="6">
    <location>
        <begin position="44"/>
        <end position="49"/>
    </location>
</feature>
<dbReference type="PRINTS" id="PR00411">
    <property type="entry name" value="PNDRDTASEI"/>
</dbReference>
<dbReference type="PANTHER" id="PTHR43014:SF2">
    <property type="entry name" value="MERCURIC REDUCTASE"/>
    <property type="match status" value="1"/>
</dbReference>
<dbReference type="Pfam" id="PF02852">
    <property type="entry name" value="Pyr_redox_dim"/>
    <property type="match status" value="1"/>
</dbReference>
<dbReference type="InterPro" id="IPR004099">
    <property type="entry name" value="Pyr_nucl-diS_OxRdtase_dimer"/>
</dbReference>
<comment type="caution">
    <text evidence="9">The sequence shown here is derived from an EMBL/GenBank/DDBJ whole genome shotgun (WGS) entry which is preliminary data.</text>
</comment>
<keyword evidence="5" id="KW-0520">NAD</keyword>
<gene>
    <name evidence="9" type="ORF">BHQ10_003442</name>
</gene>
<dbReference type="GO" id="GO:0003955">
    <property type="term" value="F:NAD(P)H dehydrogenase (quinone) activity"/>
    <property type="evidence" value="ECO:0007669"/>
    <property type="project" value="TreeGrafter"/>
</dbReference>
<feature type="active site" description="Proton acceptor" evidence="4">
    <location>
        <position position="460"/>
    </location>
</feature>
<dbReference type="PIRSF" id="PIRSF000350">
    <property type="entry name" value="Mercury_reductase_MerA"/>
    <property type="match status" value="1"/>
</dbReference>
<comment type="cofactor">
    <cofactor evidence="5">
        <name>FAD</name>
        <dbReference type="ChEBI" id="CHEBI:57692"/>
    </cofactor>
    <text evidence="5">Binds 1 FAD per subunit.</text>
</comment>
<dbReference type="SUPFAM" id="SSF55424">
    <property type="entry name" value="FAD/NAD-linked reductases, dimerisation (C-terminal) domain"/>
    <property type="match status" value="1"/>
</dbReference>
<accession>A0A364KV50</accession>
<evidence type="ECO:0000259" key="7">
    <source>
        <dbReference type="Pfam" id="PF02852"/>
    </source>
</evidence>
<evidence type="ECO:0000256" key="6">
    <source>
        <dbReference type="PIRSR" id="PIRSR000350-4"/>
    </source>
</evidence>
<organism evidence="9 10">
    <name type="scientific">Talaromyces amestolkiae</name>
    <dbReference type="NCBI Taxonomy" id="1196081"/>
    <lineage>
        <taxon>Eukaryota</taxon>
        <taxon>Fungi</taxon>
        <taxon>Dikarya</taxon>
        <taxon>Ascomycota</taxon>
        <taxon>Pezizomycotina</taxon>
        <taxon>Eurotiomycetes</taxon>
        <taxon>Eurotiomycetidae</taxon>
        <taxon>Eurotiales</taxon>
        <taxon>Trichocomaceae</taxon>
        <taxon>Talaromyces</taxon>
        <taxon>Talaromyces sect. Talaromyces</taxon>
    </lineage>
</organism>
<comment type="similarity">
    <text evidence="1">Belongs to the class-I pyridine nucleotide-disulfide oxidoreductase family.</text>
</comment>
<sequence length="475" mass="51379">MAAVTKYDSIIIGSGQSGNPLAAAIAKTGQKTALIEKEHVGGCCINEGCTPTKTLIASGRVAYLNRRGPDYGIHSSNTKGKANEVIVDMLTVRQRKRNIVASFHNSSVDRLHEAGVDVLAGDASFADEKTLKYKDSLGKERTVYGQNIFINVGARPAPPRLEGIDLLDKGRVLDSTSIQELDEVPGHLVVIGGGYVGVEFAQLFRRLGAQVTLIQHGAQLLPREDGAIADLLLQILREDGLAVLLNAQAVRVTVSSSGFALTVHVDNDNRIIEGTHILFATGRIPNTDSLNLEAAHIKTDSKGYILTNEYLETSSPSVFAMGDVKGPPAFTHVSYDDFRIIRSNFLSLSSKKLSIKDRIVPYVVFTDPQMAHVGLHEDEARSKFPSKGIRTATMPMAYVARALETDESRGVMKAVVDSDTGLILGFTCLGLEGGEIMSTVQMAMVGNVPYHKLQDTIWAHPALAESLNNIWGFLE</sequence>
<proteinExistence type="inferred from homology"/>
<evidence type="ECO:0000256" key="4">
    <source>
        <dbReference type="PIRSR" id="PIRSR000350-2"/>
    </source>
</evidence>